<feature type="compositionally biased region" description="Low complexity" evidence="1">
    <location>
        <begin position="326"/>
        <end position="345"/>
    </location>
</feature>
<keyword evidence="4" id="KW-1185">Reference proteome</keyword>
<dbReference type="Pfam" id="PF02213">
    <property type="entry name" value="GYF"/>
    <property type="match status" value="1"/>
</dbReference>
<dbReference type="PANTHER" id="PTHR14445">
    <property type="entry name" value="GRB10 INTERACTING GYF PROTEIN"/>
    <property type="match status" value="1"/>
</dbReference>
<accession>A0AAD4N5C0</accession>
<feature type="compositionally biased region" description="Low complexity" evidence="1">
    <location>
        <begin position="984"/>
        <end position="1006"/>
    </location>
</feature>
<evidence type="ECO:0000256" key="1">
    <source>
        <dbReference type="SAM" id="MobiDB-lite"/>
    </source>
</evidence>
<dbReference type="Gene3D" id="3.30.1490.40">
    <property type="match status" value="1"/>
</dbReference>
<dbReference type="PROSITE" id="PS50829">
    <property type="entry name" value="GYF"/>
    <property type="match status" value="1"/>
</dbReference>
<feature type="compositionally biased region" description="Basic and acidic residues" evidence="1">
    <location>
        <begin position="633"/>
        <end position="719"/>
    </location>
</feature>
<gene>
    <name evidence="3" type="ORF">DdX_09883</name>
</gene>
<dbReference type="InterPro" id="IPR035445">
    <property type="entry name" value="GYF-like_dom_sf"/>
</dbReference>
<feature type="region of interest" description="Disordered" evidence="1">
    <location>
        <begin position="982"/>
        <end position="1054"/>
    </location>
</feature>
<dbReference type="GO" id="GO:0005829">
    <property type="term" value="C:cytosol"/>
    <property type="evidence" value="ECO:0007669"/>
    <property type="project" value="TreeGrafter"/>
</dbReference>
<evidence type="ECO:0000313" key="4">
    <source>
        <dbReference type="Proteomes" id="UP001201812"/>
    </source>
</evidence>
<feature type="region of interest" description="Disordered" evidence="1">
    <location>
        <begin position="318"/>
        <end position="351"/>
    </location>
</feature>
<organism evidence="3 4">
    <name type="scientific">Ditylenchus destructor</name>
    <dbReference type="NCBI Taxonomy" id="166010"/>
    <lineage>
        <taxon>Eukaryota</taxon>
        <taxon>Metazoa</taxon>
        <taxon>Ecdysozoa</taxon>
        <taxon>Nematoda</taxon>
        <taxon>Chromadorea</taxon>
        <taxon>Rhabditida</taxon>
        <taxon>Tylenchina</taxon>
        <taxon>Tylenchomorpha</taxon>
        <taxon>Sphaerularioidea</taxon>
        <taxon>Anguinidae</taxon>
        <taxon>Anguininae</taxon>
        <taxon>Ditylenchus</taxon>
    </lineage>
</organism>
<comment type="caution">
    <text evidence="3">The sequence shown here is derived from an EMBL/GenBank/DDBJ whole genome shotgun (WGS) entry which is preliminary data.</text>
</comment>
<sequence length="1054" mass="117897">MSTDSNSQVNFNPSWMQPAAPLKNIDRPNGLINRPPSEDADASQEMMDPVFAKNRYGREDLLALMGKVSTKPPDGLEQCPFFIEKPQTPIILLALNETEQRLQQNINSSKALSALSRQDRHNIAGNGAEVGSPSSGGNSGWITAGSNRGGGGNGMSHGHKPAASRWSALAPAGNSNEGQTFRNSRGGGSQSSFNKSSRPPHGDHRPAGVSRYRTPSTNADTQVTSTPSYSENVSKILESQPSHAPPAPANIWAKIGMSVKNENEKPTTGAETERSAFTAQTSADDWLKFKPGLGDDSQHPLPYGSNKATNILETLCGPDSTVPSVKTQTQTSPSKPTQQQQKLQSISAPGGVQQPEKIEWFYLDPSSIQQGPFETQQMQGWYEGGYFDASLRLRRGSDKEFITLGELYQINGTTAPFNYKVDVTSQVNSGLTQNLASSLAQAPVQMSSNLHHSPGIDAAASIWTSLSGNLDNRSASAATSTIAPDFSAILSEVPTGVNRVMNSPHDIELENAFLMKQRLIEEEKRKLKEKEEQLRREEREREEKHRRMQEMEMELRRKEEELQRISREKEQELMNKQRQMAEFERQRLEALQLMEQKLRNDHLEQQRRKDEEQRRREQEIEERLKQERERQRLLLEAESQRKREEEETKIRMAYEEAQEEQRRRLQEENQARVRKDAEEAKAAKDAERRRKKLEKEAKEAEERRQQELERQRREEDELNRAAIEAILSSSPPPKTEKAQPAPWVTVGGTKMNAKKPNGSSSRKEQDKQAQLPQKTLLEIQQEEEHRAMEEKLKKQKEMLDAHCKNTQEPRHTSQKSAWGAPPQPYQMHAMFSDGPPLPTNSTQQSSTSGTRSWNSVPTTQPVPIPKANNAKSQPQKNQKKQKVDIKLPDNKPKQPDVFTSWIIKRVHELNSSVDAEVFASFIEGLDSPNEAEDYIIGYLGESKVVKDFHREFLQKRIELRPRVQQTAKDDLSGPAAAAGLANFSSSTGAHNSGSNHNGNSSSNAAASKKKKKPSKGQGKVLLDGLGFRPAGDPNRVNAGEIDSAIPPPTSRKNR</sequence>
<evidence type="ECO:0000259" key="2">
    <source>
        <dbReference type="PROSITE" id="PS50829"/>
    </source>
</evidence>
<feature type="compositionally biased region" description="Polar residues" evidence="1">
    <location>
        <begin position="173"/>
        <end position="183"/>
    </location>
</feature>
<feature type="compositionally biased region" description="Low complexity" evidence="1">
    <location>
        <begin position="839"/>
        <end position="852"/>
    </location>
</feature>
<dbReference type="InterPro" id="IPR051640">
    <property type="entry name" value="GRB10-interact_GYF"/>
</dbReference>
<protein>
    <submittedName>
        <fullName evidence="3">GYF domain-containing protein</fullName>
    </submittedName>
</protein>
<feature type="region of interest" description="Disordered" evidence="1">
    <location>
        <begin position="123"/>
        <end position="249"/>
    </location>
</feature>
<dbReference type="EMBL" id="JAKKPZ010000020">
    <property type="protein sequence ID" value="KAI1711922.1"/>
    <property type="molecule type" value="Genomic_DNA"/>
</dbReference>
<feature type="compositionally biased region" description="Polar residues" evidence="1">
    <location>
        <begin position="1"/>
        <end position="15"/>
    </location>
</feature>
<feature type="compositionally biased region" description="Low complexity" evidence="1">
    <location>
        <begin position="866"/>
        <end position="876"/>
    </location>
</feature>
<dbReference type="AlphaFoldDB" id="A0AAD4N5C0"/>
<dbReference type="SUPFAM" id="SSF55277">
    <property type="entry name" value="GYF domain"/>
    <property type="match status" value="1"/>
</dbReference>
<feature type="region of interest" description="Disordered" evidence="1">
    <location>
        <begin position="599"/>
        <end position="619"/>
    </location>
</feature>
<feature type="region of interest" description="Disordered" evidence="1">
    <location>
        <begin position="527"/>
        <end position="551"/>
    </location>
</feature>
<evidence type="ECO:0000313" key="3">
    <source>
        <dbReference type="EMBL" id="KAI1711922.1"/>
    </source>
</evidence>
<reference evidence="3" key="1">
    <citation type="submission" date="2022-01" db="EMBL/GenBank/DDBJ databases">
        <title>Genome Sequence Resource for Two Populations of Ditylenchus destructor, the Migratory Endoparasitic Phytonematode.</title>
        <authorList>
            <person name="Zhang H."/>
            <person name="Lin R."/>
            <person name="Xie B."/>
        </authorList>
    </citation>
    <scope>NUCLEOTIDE SEQUENCE</scope>
    <source>
        <strain evidence="3">BazhouSP</strain>
    </source>
</reference>
<dbReference type="InterPro" id="IPR003169">
    <property type="entry name" value="GYF"/>
</dbReference>
<feature type="compositionally biased region" description="Basic and acidic residues" evidence="1">
    <location>
        <begin position="881"/>
        <end position="891"/>
    </location>
</feature>
<name>A0AAD4N5C0_9BILA</name>
<feature type="domain" description="GYF" evidence="2">
    <location>
        <begin position="357"/>
        <end position="405"/>
    </location>
</feature>
<feature type="region of interest" description="Disordered" evidence="1">
    <location>
        <begin position="633"/>
        <end position="891"/>
    </location>
</feature>
<dbReference type="CDD" id="cd00072">
    <property type="entry name" value="GYF"/>
    <property type="match status" value="1"/>
</dbReference>
<feature type="region of interest" description="Disordered" evidence="1">
    <location>
        <begin position="1"/>
        <end position="44"/>
    </location>
</feature>
<feature type="compositionally biased region" description="Polar residues" evidence="1">
    <location>
        <begin position="213"/>
        <end position="242"/>
    </location>
</feature>
<feature type="compositionally biased region" description="Pro residues" evidence="1">
    <location>
        <begin position="1045"/>
        <end position="1054"/>
    </location>
</feature>
<dbReference type="PANTHER" id="PTHR14445:SF36">
    <property type="entry name" value="FI03272P-RELATED"/>
    <property type="match status" value="1"/>
</dbReference>
<dbReference type="SMART" id="SM00444">
    <property type="entry name" value="GYF"/>
    <property type="match status" value="1"/>
</dbReference>
<dbReference type="Proteomes" id="UP001201812">
    <property type="component" value="Unassembled WGS sequence"/>
</dbReference>
<feature type="compositionally biased region" description="Basic and acidic residues" evidence="1">
    <location>
        <begin position="782"/>
        <end position="811"/>
    </location>
</feature>
<proteinExistence type="predicted"/>